<sequence length="509" mass="58117">MAEALGTAASVIAVIDLAGKAVTLTFKLKCLWDEVKDVPAALLEKAEELQYLDEILRDDETHAANNPLPTPAWSDAIMQKAMGRARAAMEDLQMTLDAHNRSLEDKRQHRRRFAAARVVLHKESLIAMERKLDNALRLYRMAESRYIFKTCASINAQRLLPPLQASDTVGTQSDNLSTSGDDTYESLRLSKSYLTKHSKPDFTAISKGTTLLGRLRFGFGYQTCHIFIRTPNWLGNTVYSVMAQQSVSGWQLNLSSYAVVNRIPDSVINAVWNDDVIALQRCLREAKLTPYVHKQNGLNLLVCAVTWGAVEISRWLLRAGLYPGSFGEWSATPNSKISVTYNVRTPLERLLFGPWDSEILERNAQMLRILMDYTPDIAEEDDKIWSLIIFDRSFEQYRDIQKIMSPQLPSAPLLSRLWHCWKVLTARVVGITYGALPEQWKVWWSVYGLEYAGDFWHMAEDPVLNIPGGWKDDFESPEKVGEERLVPWDDEEMGRWIVWSEYRKIRPPC</sequence>
<dbReference type="EMBL" id="ANPB02000007">
    <property type="protein sequence ID" value="KAF4479989.1"/>
    <property type="molecule type" value="Genomic_DNA"/>
</dbReference>
<accession>A0A7J6ISX7</accession>
<proteinExistence type="predicted"/>
<reference evidence="2 3" key="2">
    <citation type="submission" date="2020-04" db="EMBL/GenBank/DDBJ databases">
        <title>Genome sequencing and assembly of multiple isolates from the Colletotrichum gloeosporioides species complex.</title>
        <authorList>
            <person name="Gan P."/>
            <person name="Shirasu K."/>
        </authorList>
    </citation>
    <scope>NUCLEOTIDE SEQUENCE [LARGE SCALE GENOMIC DNA]</scope>
    <source>
        <strain evidence="2 3">Nara gc5</strain>
    </source>
</reference>
<keyword evidence="1" id="KW-0175">Coiled coil</keyword>
<comment type="caution">
    <text evidence="2">The sequence shown here is derived from an EMBL/GenBank/DDBJ whole genome shotgun (WGS) entry which is preliminary data.</text>
</comment>
<evidence type="ECO:0000313" key="2">
    <source>
        <dbReference type="EMBL" id="KAF4479989.1"/>
    </source>
</evidence>
<evidence type="ECO:0000256" key="1">
    <source>
        <dbReference type="SAM" id="Coils"/>
    </source>
</evidence>
<organism evidence="2 3">
    <name type="scientific">Colletotrichum fructicola (strain Nara gc5)</name>
    <name type="common">Anthracnose fungus</name>
    <name type="synonym">Colletotrichum gloeosporioides (strain Nara gc5)</name>
    <dbReference type="NCBI Taxonomy" id="1213859"/>
    <lineage>
        <taxon>Eukaryota</taxon>
        <taxon>Fungi</taxon>
        <taxon>Dikarya</taxon>
        <taxon>Ascomycota</taxon>
        <taxon>Pezizomycotina</taxon>
        <taxon>Sordariomycetes</taxon>
        <taxon>Hypocreomycetidae</taxon>
        <taxon>Glomerellales</taxon>
        <taxon>Glomerellaceae</taxon>
        <taxon>Colletotrichum</taxon>
        <taxon>Colletotrichum gloeosporioides species complex</taxon>
    </lineage>
</organism>
<feature type="coiled-coil region" evidence="1">
    <location>
        <begin position="89"/>
        <end position="145"/>
    </location>
</feature>
<gene>
    <name evidence="2" type="ORF">CGGC5_v012140</name>
</gene>
<dbReference type="RefSeq" id="XP_066008069.1">
    <property type="nucleotide sequence ID" value="XM_066152649.1"/>
</dbReference>
<dbReference type="GeneID" id="43615019"/>
<dbReference type="InParanoid" id="A0A7J6ISX7"/>
<keyword evidence="3" id="KW-1185">Reference proteome</keyword>
<dbReference type="AlphaFoldDB" id="A0A7J6ISX7"/>
<reference evidence="2 3" key="1">
    <citation type="submission" date="2012-08" db="EMBL/GenBank/DDBJ databases">
        <authorList>
            <person name="Gan P.H.P."/>
            <person name="Ikeda K."/>
            <person name="Irieda H."/>
            <person name="Narusaka M."/>
            <person name="O'Connell R.J."/>
            <person name="Narusaka Y."/>
            <person name="Takano Y."/>
            <person name="Kubo Y."/>
            <person name="Shirasu K."/>
        </authorList>
    </citation>
    <scope>NUCLEOTIDE SEQUENCE [LARGE SCALE GENOMIC DNA]</scope>
    <source>
        <strain evidence="2 3">Nara gc5</strain>
    </source>
</reference>
<dbReference type="OrthoDB" id="3200163at2759"/>
<dbReference type="Proteomes" id="UP000011096">
    <property type="component" value="Unassembled WGS sequence"/>
</dbReference>
<dbReference type="Gene3D" id="1.25.40.20">
    <property type="entry name" value="Ankyrin repeat-containing domain"/>
    <property type="match status" value="1"/>
</dbReference>
<evidence type="ECO:0000313" key="3">
    <source>
        <dbReference type="Proteomes" id="UP000011096"/>
    </source>
</evidence>
<protein>
    <submittedName>
        <fullName evidence="2">Uncharacterized protein</fullName>
    </submittedName>
</protein>
<name>A0A7J6ISX7_COLFN</name>
<dbReference type="InterPro" id="IPR036770">
    <property type="entry name" value="Ankyrin_rpt-contain_sf"/>
</dbReference>